<dbReference type="InterPro" id="IPR038973">
    <property type="entry name" value="MutL/Mlh/Pms-like"/>
</dbReference>
<dbReference type="Gene3D" id="3.30.1370.100">
    <property type="entry name" value="MutL, C-terminal domain, regulatory subdomain"/>
    <property type="match status" value="1"/>
</dbReference>
<dbReference type="SMART" id="SM00853">
    <property type="entry name" value="MutL_C"/>
    <property type="match status" value="1"/>
</dbReference>
<dbReference type="Pfam" id="PF08676">
    <property type="entry name" value="MutL_C"/>
    <property type="match status" value="1"/>
</dbReference>
<dbReference type="InterPro" id="IPR002099">
    <property type="entry name" value="MutL/Mlh/PMS"/>
</dbReference>
<evidence type="ECO:0000259" key="7">
    <source>
        <dbReference type="SMART" id="SM00853"/>
    </source>
</evidence>
<dbReference type="Gene3D" id="3.30.230.10">
    <property type="match status" value="1"/>
</dbReference>
<dbReference type="PANTHER" id="PTHR10073:SF12">
    <property type="entry name" value="DNA MISMATCH REPAIR PROTEIN MLH1"/>
    <property type="match status" value="1"/>
</dbReference>
<dbReference type="GO" id="GO:0016887">
    <property type="term" value="F:ATP hydrolysis activity"/>
    <property type="evidence" value="ECO:0007669"/>
    <property type="project" value="InterPro"/>
</dbReference>
<dbReference type="Pfam" id="PF01119">
    <property type="entry name" value="DNA_mis_repair"/>
    <property type="match status" value="1"/>
</dbReference>
<comment type="similarity">
    <text evidence="1 5">Belongs to the DNA mismatch repair MutL/HexB family.</text>
</comment>
<dbReference type="InterPro" id="IPR042121">
    <property type="entry name" value="MutL_C_regsub"/>
</dbReference>
<comment type="function">
    <text evidence="5">This protein is involved in the repair of mismatches in DNA. It is required for dam-dependent methyl-directed DNA mismatch repair. May act as a 'molecular matchmaker', a protein that promotes the formation of a stable complex between two or more DNA-binding proteins in an ATP-dependent manner without itself being part of a final effector complex.</text>
</comment>
<dbReference type="Proteomes" id="UP000481517">
    <property type="component" value="Unassembled WGS sequence"/>
</dbReference>
<evidence type="ECO:0000259" key="8">
    <source>
        <dbReference type="SMART" id="SM01340"/>
    </source>
</evidence>
<dbReference type="GO" id="GO:0140664">
    <property type="term" value="F:ATP-dependent DNA damage sensor activity"/>
    <property type="evidence" value="ECO:0007669"/>
    <property type="project" value="InterPro"/>
</dbReference>
<evidence type="ECO:0000256" key="4">
    <source>
        <dbReference type="ARBA" id="ARBA00023204"/>
    </source>
</evidence>
<evidence type="ECO:0000313" key="10">
    <source>
        <dbReference type="Proteomes" id="UP000481517"/>
    </source>
</evidence>
<dbReference type="InterPro" id="IPR042120">
    <property type="entry name" value="MutL_C_dimsub"/>
</dbReference>
<dbReference type="CDD" id="cd16926">
    <property type="entry name" value="HATPase_MutL-MLH-PMS-like"/>
    <property type="match status" value="1"/>
</dbReference>
<keyword evidence="3 5" id="KW-0227">DNA damage</keyword>
<dbReference type="Pfam" id="PF13589">
    <property type="entry name" value="HATPase_c_3"/>
    <property type="match status" value="1"/>
</dbReference>
<organism evidence="9 10">
    <name type="scientific">Pseudidiomarina piscicola</name>
    <dbReference type="NCBI Taxonomy" id="2614830"/>
    <lineage>
        <taxon>Bacteria</taxon>
        <taxon>Pseudomonadati</taxon>
        <taxon>Pseudomonadota</taxon>
        <taxon>Gammaproteobacteria</taxon>
        <taxon>Alteromonadales</taxon>
        <taxon>Idiomarinaceae</taxon>
        <taxon>Pseudidiomarina</taxon>
    </lineage>
</organism>
<dbReference type="InterPro" id="IPR013507">
    <property type="entry name" value="DNA_mismatch_S5_2-like"/>
</dbReference>
<feature type="domain" description="MutL C-terminal dimerisation" evidence="7">
    <location>
        <begin position="409"/>
        <end position="544"/>
    </location>
</feature>
<evidence type="ECO:0000256" key="3">
    <source>
        <dbReference type="ARBA" id="ARBA00022763"/>
    </source>
</evidence>
<dbReference type="InterPro" id="IPR037198">
    <property type="entry name" value="MutL_C_sf"/>
</dbReference>
<dbReference type="GO" id="GO:0032300">
    <property type="term" value="C:mismatch repair complex"/>
    <property type="evidence" value="ECO:0007669"/>
    <property type="project" value="InterPro"/>
</dbReference>
<dbReference type="InterPro" id="IPR014790">
    <property type="entry name" value="MutL_C"/>
</dbReference>
<evidence type="ECO:0000313" key="9">
    <source>
        <dbReference type="EMBL" id="CAB0150609.1"/>
    </source>
</evidence>
<dbReference type="NCBIfam" id="TIGR00585">
    <property type="entry name" value="mutl"/>
    <property type="match status" value="1"/>
</dbReference>
<dbReference type="InterPro" id="IPR036890">
    <property type="entry name" value="HATPase_C_sf"/>
</dbReference>
<dbReference type="GO" id="GO:0030983">
    <property type="term" value="F:mismatched DNA binding"/>
    <property type="evidence" value="ECO:0007669"/>
    <property type="project" value="InterPro"/>
</dbReference>
<keyword evidence="4 5" id="KW-0234">DNA repair</keyword>
<dbReference type="CDD" id="cd03482">
    <property type="entry name" value="MutL_Trans_MutL"/>
    <property type="match status" value="1"/>
</dbReference>
<dbReference type="Gene3D" id="3.30.1540.20">
    <property type="entry name" value="MutL, C-terminal domain, dimerisation subdomain"/>
    <property type="match status" value="1"/>
</dbReference>
<dbReference type="InterPro" id="IPR020568">
    <property type="entry name" value="Ribosomal_Su5_D2-typ_SF"/>
</dbReference>
<dbReference type="EMBL" id="CADCXY010000002">
    <property type="protein sequence ID" value="CAB0150609.1"/>
    <property type="molecule type" value="Genomic_DNA"/>
</dbReference>
<feature type="domain" description="DNA mismatch repair protein S5" evidence="8">
    <location>
        <begin position="211"/>
        <end position="329"/>
    </location>
</feature>
<dbReference type="GO" id="GO:0005524">
    <property type="term" value="F:ATP binding"/>
    <property type="evidence" value="ECO:0007669"/>
    <property type="project" value="InterPro"/>
</dbReference>
<dbReference type="SUPFAM" id="SSF118116">
    <property type="entry name" value="DNA mismatch repair protein MutL"/>
    <property type="match status" value="1"/>
</dbReference>
<name>A0A6S6WJ50_9GAMM</name>
<gene>
    <name evidence="5 9" type="primary">mutL</name>
    <name evidence="9" type="ORF">PSI9734_01052</name>
</gene>
<evidence type="ECO:0000256" key="1">
    <source>
        <dbReference type="ARBA" id="ARBA00006082"/>
    </source>
</evidence>
<dbReference type="HAMAP" id="MF_00149">
    <property type="entry name" value="DNA_mis_repair"/>
    <property type="match status" value="1"/>
</dbReference>
<dbReference type="InterPro" id="IPR020667">
    <property type="entry name" value="DNA_mismatch_repair_MutL"/>
</dbReference>
<dbReference type="AlphaFoldDB" id="A0A6S6WJ50"/>
<dbReference type="RefSeq" id="WP_173920073.1">
    <property type="nucleotide sequence ID" value="NZ_CADCXY010000002.1"/>
</dbReference>
<feature type="compositionally biased region" description="Basic and acidic residues" evidence="6">
    <location>
        <begin position="331"/>
        <end position="340"/>
    </location>
</feature>
<proteinExistence type="inferred from homology"/>
<reference evidence="9 10" key="1">
    <citation type="submission" date="2020-02" db="EMBL/GenBank/DDBJ databases">
        <authorList>
            <person name="Rodrigo-Torres L."/>
            <person name="Arahal R. D."/>
            <person name="Lucena T."/>
        </authorList>
    </citation>
    <scope>NUCLEOTIDE SEQUENCE [LARGE SCALE GENOMIC DNA]</scope>
    <source>
        <strain evidence="9 10">CECT 9734</strain>
    </source>
</reference>
<dbReference type="Gene3D" id="3.30.565.10">
    <property type="entry name" value="Histidine kinase-like ATPase, C-terminal domain"/>
    <property type="match status" value="1"/>
</dbReference>
<evidence type="ECO:0000256" key="6">
    <source>
        <dbReference type="SAM" id="MobiDB-lite"/>
    </source>
</evidence>
<dbReference type="GO" id="GO:0006298">
    <property type="term" value="P:mismatch repair"/>
    <property type="evidence" value="ECO:0007669"/>
    <property type="project" value="UniProtKB-UniRule"/>
</dbReference>
<dbReference type="InterPro" id="IPR014721">
    <property type="entry name" value="Ribsml_uS5_D2-typ_fold_subgr"/>
</dbReference>
<dbReference type="SMART" id="SM01340">
    <property type="entry name" value="DNA_mis_repair"/>
    <property type="match status" value="1"/>
</dbReference>
<protein>
    <recommendedName>
        <fullName evidence="2 5">DNA mismatch repair protein MutL</fullName>
    </recommendedName>
</protein>
<dbReference type="InterPro" id="IPR014762">
    <property type="entry name" value="DNA_mismatch_repair_CS"/>
</dbReference>
<accession>A0A6S6WJ50</accession>
<evidence type="ECO:0000256" key="5">
    <source>
        <dbReference type="HAMAP-Rule" id="MF_00149"/>
    </source>
</evidence>
<dbReference type="FunFam" id="3.30.565.10:FF:000003">
    <property type="entry name" value="DNA mismatch repair endonuclease MutL"/>
    <property type="match status" value="1"/>
</dbReference>
<evidence type="ECO:0000256" key="2">
    <source>
        <dbReference type="ARBA" id="ARBA00021975"/>
    </source>
</evidence>
<sequence length="577" mass="64379">MPICLLPISLANQIAAGEVIERPSSVVKELVENSLDAGAQQLTIDIEKGGRRRIRIRDNGAGVSKEELPLALARHATSKIACLDDLEAIQSLGFRGEALASISSVSRLTLTSKPAAQEQAWRAWVEGRDMQAELAPASHPDGTTVDVEDLFFNTPARRKFLRTDKTEFNHIDETIKRIALSRFDVRLSLNHNQKNVRNYPAVTDDQAIERVAKVVGAAFTDHAVALDVEQMGLRLWGWIAPQHACRHQADGQYFYVNGRMMRDRMLNHAIRQAYGDTLGDDRVPTYVLYLQLAATDVDVNVHPAKHEVRFQRAREVHDFVLQSARQALRSRASESDETHTGHHYQQPDGSLSQQIEELQPRHHHPLPGLMSGASPGASRVPTPPSSSRAPTMPPVANPSVDLAPTVTATLTVIDQRMALISGEKGLALLHLQALEQAYLAEQLRRQYQTGLAGQPLLIPVKLTDTDCLERLKHITPERLAQLGILLEQERRNVVVKQVPSALRNTDINQSLAQVTQALKTSTELDDSFWQWLAQQQVSLSYSKVQAEHWCAVWQQNFDADSTFCLSIELPQLPERIR</sequence>
<feature type="region of interest" description="Disordered" evidence="6">
    <location>
        <begin position="327"/>
        <end position="350"/>
    </location>
</feature>
<dbReference type="PROSITE" id="PS00058">
    <property type="entry name" value="DNA_MISMATCH_REPAIR_1"/>
    <property type="match status" value="1"/>
</dbReference>
<feature type="region of interest" description="Disordered" evidence="6">
    <location>
        <begin position="362"/>
        <end position="400"/>
    </location>
</feature>
<dbReference type="PANTHER" id="PTHR10073">
    <property type="entry name" value="DNA MISMATCH REPAIR PROTEIN MLH, PMS, MUTL"/>
    <property type="match status" value="1"/>
</dbReference>
<keyword evidence="10" id="KW-1185">Reference proteome</keyword>
<dbReference type="SUPFAM" id="SSF55874">
    <property type="entry name" value="ATPase domain of HSP90 chaperone/DNA topoisomerase II/histidine kinase"/>
    <property type="match status" value="1"/>
</dbReference>
<dbReference type="SUPFAM" id="SSF54211">
    <property type="entry name" value="Ribosomal protein S5 domain 2-like"/>
    <property type="match status" value="1"/>
</dbReference>